<dbReference type="EMBL" id="JAGGMS010000001">
    <property type="protein sequence ID" value="MBP2183825.1"/>
    <property type="molecule type" value="Genomic_DNA"/>
</dbReference>
<sequence length="446" mass="48770">MGTHVFAGPTLAAAEVRKILPLAEIHPPVKHGDLIRLAPRPHDVVVIIDGLYHHHPAVRHKEILRVLETGCPVIGAASMGALRAAEMHPFGMIGAGRIFEMYRDGAIEADDEVAVAHTEAPDYRSVSEALVNVRYTLDHATKSGLISAEQNAQALAVAKAIPYAWRTWKSITRQADEHGTPLQEAIGRVAEFARADPWAANLKRLDAIEGLAAARDATTSGADLRRQVSACAGGAPWQTAHYKNWCREFTGAEVDGFFVSHLDAFRYQQLYEGSFPRLWRNFVLCQIAGTRTGPLEAAAAAAASDAGVLREAIPGRTRRQWLTEAENREFTTSQARTAILVRSARIYLELDTPARLDQDIAGNLPAYRPAVAECLAFNAAVAGRDHTMTPERLKPARIRAHLGSVWNVPADGLDAAAQDRGFATSEDAVEADRPFFLRRFHDHASR</sequence>
<comment type="caution">
    <text evidence="2">The sequence shown here is derived from an EMBL/GenBank/DDBJ whole genome shotgun (WGS) entry which is preliminary data.</text>
</comment>
<name>A0ABS4PWN0_9PSEU</name>
<reference evidence="2 3" key="1">
    <citation type="submission" date="2021-03" db="EMBL/GenBank/DDBJ databases">
        <title>Sequencing the genomes of 1000 actinobacteria strains.</title>
        <authorList>
            <person name="Klenk H.-P."/>
        </authorList>
    </citation>
    <scope>NUCLEOTIDE SEQUENCE [LARGE SCALE GENOMIC DNA]</scope>
    <source>
        <strain evidence="2 3">DSM 45510</strain>
    </source>
</reference>
<gene>
    <name evidence="2" type="ORF">JOM49_005351</name>
</gene>
<dbReference type="RefSeq" id="WP_209666930.1">
    <property type="nucleotide sequence ID" value="NZ_JAGGMS010000001.1"/>
</dbReference>
<organism evidence="2 3">
    <name type="scientific">Amycolatopsis magusensis</name>
    <dbReference type="NCBI Taxonomy" id="882444"/>
    <lineage>
        <taxon>Bacteria</taxon>
        <taxon>Bacillati</taxon>
        <taxon>Actinomycetota</taxon>
        <taxon>Actinomycetes</taxon>
        <taxon>Pseudonocardiales</taxon>
        <taxon>Pseudonocardiaceae</taxon>
        <taxon>Amycolatopsis</taxon>
    </lineage>
</organism>
<evidence type="ECO:0000259" key="1">
    <source>
        <dbReference type="Pfam" id="PF07812"/>
    </source>
</evidence>
<keyword evidence="3" id="KW-1185">Reference proteome</keyword>
<evidence type="ECO:0000313" key="3">
    <source>
        <dbReference type="Proteomes" id="UP000741013"/>
    </source>
</evidence>
<dbReference type="InterPro" id="IPR012924">
    <property type="entry name" value="TfuA_core"/>
</dbReference>
<accession>A0ABS4PWN0</accession>
<dbReference type="Proteomes" id="UP000741013">
    <property type="component" value="Unassembled WGS sequence"/>
</dbReference>
<proteinExistence type="predicted"/>
<evidence type="ECO:0000313" key="2">
    <source>
        <dbReference type="EMBL" id="MBP2183825.1"/>
    </source>
</evidence>
<feature type="domain" description="TfuA-like core" evidence="1">
    <location>
        <begin position="49"/>
        <end position="167"/>
    </location>
</feature>
<protein>
    <recommendedName>
        <fullName evidence="1">TfuA-like core domain-containing protein</fullName>
    </recommendedName>
</protein>
<dbReference type="Pfam" id="PF07812">
    <property type="entry name" value="TfuA"/>
    <property type="match status" value="1"/>
</dbReference>